<reference evidence="1 2" key="1">
    <citation type="submission" date="2024-04" db="EMBL/GenBank/DDBJ databases">
        <authorList>
            <consortium name="Genoscope - CEA"/>
            <person name="William W."/>
        </authorList>
    </citation>
    <scope>NUCLEOTIDE SEQUENCE [LARGE SCALE GENOMIC DNA]</scope>
</reference>
<organism evidence="1 2">
    <name type="scientific">Lymnaea stagnalis</name>
    <name type="common">Great pond snail</name>
    <name type="synonym">Helix stagnalis</name>
    <dbReference type="NCBI Taxonomy" id="6523"/>
    <lineage>
        <taxon>Eukaryota</taxon>
        <taxon>Metazoa</taxon>
        <taxon>Spiralia</taxon>
        <taxon>Lophotrochozoa</taxon>
        <taxon>Mollusca</taxon>
        <taxon>Gastropoda</taxon>
        <taxon>Heterobranchia</taxon>
        <taxon>Euthyneura</taxon>
        <taxon>Panpulmonata</taxon>
        <taxon>Hygrophila</taxon>
        <taxon>Lymnaeoidea</taxon>
        <taxon>Lymnaeidae</taxon>
        <taxon>Lymnaea</taxon>
    </lineage>
</organism>
<dbReference type="EMBL" id="CAXITT010000615">
    <property type="protein sequence ID" value="CAL1544336.1"/>
    <property type="molecule type" value="Genomic_DNA"/>
</dbReference>
<dbReference type="AlphaFoldDB" id="A0AAV2IBW0"/>
<evidence type="ECO:0000313" key="1">
    <source>
        <dbReference type="EMBL" id="CAL1544336.1"/>
    </source>
</evidence>
<accession>A0AAV2IBW0</accession>
<protein>
    <submittedName>
        <fullName evidence="1">Uncharacterized protein</fullName>
    </submittedName>
</protein>
<sequence length="192" mass="21865">MNSEHLVNNRSVDKDVMEKHRLHRESIKHNFFAYKDMNWLENSSTFSIDAVAQANGVADGVRFKTAALPELKISPCPTISRSKLHQGLPLHQQHLRQRADDRNDVLYSTTCHGSRPHVIATVSTPSSFRQESQFMADKEAEFQRHVKMGMAQRYSLPTLPTEFAPNFVTSWVAHGSDRRGLNNLIYATDDCK</sequence>
<evidence type="ECO:0000313" key="2">
    <source>
        <dbReference type="Proteomes" id="UP001497497"/>
    </source>
</evidence>
<dbReference type="Proteomes" id="UP001497497">
    <property type="component" value="Unassembled WGS sequence"/>
</dbReference>
<proteinExistence type="predicted"/>
<keyword evidence="2" id="KW-1185">Reference proteome</keyword>
<name>A0AAV2IBW0_LYMST</name>
<comment type="caution">
    <text evidence="1">The sequence shown here is derived from an EMBL/GenBank/DDBJ whole genome shotgun (WGS) entry which is preliminary data.</text>
</comment>
<gene>
    <name evidence="1" type="ORF">GSLYS_00017849001</name>
</gene>